<dbReference type="eggNOG" id="ENOG5033HQT">
    <property type="taxonomic scope" value="Bacteria"/>
</dbReference>
<proteinExistence type="predicted"/>
<organism evidence="1 2">
    <name type="scientific">Lachnoanaerobaculum saburreum F0468</name>
    <dbReference type="NCBI Taxonomy" id="1095750"/>
    <lineage>
        <taxon>Bacteria</taxon>
        <taxon>Bacillati</taxon>
        <taxon>Bacillota</taxon>
        <taxon>Clostridia</taxon>
        <taxon>Lachnospirales</taxon>
        <taxon>Lachnospiraceae</taxon>
        <taxon>Lachnoanaerobaculum</taxon>
    </lineage>
</organism>
<comment type="caution">
    <text evidence="1">The sequence shown here is derived from an EMBL/GenBank/DDBJ whole genome shotgun (WGS) entry which is preliminary data.</text>
</comment>
<dbReference type="OrthoDB" id="2088189at2"/>
<dbReference type="PATRIC" id="fig|1095750.3.peg.1057"/>
<dbReference type="AlphaFoldDB" id="I0R933"/>
<accession>I0R933</accession>
<name>I0R933_9FIRM</name>
<dbReference type="EMBL" id="AJGH01000054">
    <property type="protein sequence ID" value="EIC96191.1"/>
    <property type="molecule type" value="Genomic_DNA"/>
</dbReference>
<evidence type="ECO:0000313" key="1">
    <source>
        <dbReference type="EMBL" id="EIC96191.1"/>
    </source>
</evidence>
<keyword evidence="2" id="KW-1185">Reference proteome</keyword>
<evidence type="ECO:0000313" key="2">
    <source>
        <dbReference type="Proteomes" id="UP000005039"/>
    </source>
</evidence>
<dbReference type="Proteomes" id="UP000005039">
    <property type="component" value="Unassembled WGS sequence"/>
</dbReference>
<gene>
    <name evidence="1" type="ORF">HMPREF9970_1055</name>
</gene>
<reference evidence="1 2" key="1">
    <citation type="submission" date="2012-03" db="EMBL/GenBank/DDBJ databases">
        <authorList>
            <person name="Durkin A.S."/>
            <person name="McCorrison J."/>
            <person name="Torralba M."/>
            <person name="Gillis M."/>
            <person name="Methe B."/>
            <person name="Sutton G."/>
            <person name="Nelson K.E."/>
        </authorList>
    </citation>
    <scope>NUCLEOTIDE SEQUENCE [LARGE SCALE GENOMIC DNA]</scope>
    <source>
        <strain evidence="1 2">F0468</strain>
    </source>
</reference>
<sequence length="378" mass="41094">MSNVDENKDEWLEVISNTAKLLANRQARVLETAVSSNAISDNLASNVEFWSWMNRNYSSAGGGMFASNQAMNDCIKSGSGKAMCMEKQLQGKGYEYDWVQKQRHNPLNIFKKYDLGDVSNQPAIDAVEKNLLTGKESTYQMKAYTSKSNPHLQNTGKDVTVITNAEKVDVVRDNGYTVESFKDNNEIKNDILQRQKSIESGSAAPSYTVSNVAGTMAKAGLAGCAIGIGVEAVLSYKKMKNGEISEDEYITEILKSGGETGVTSGVTAGIMIPVNAAITAAGVTSVVGIPIAIAISAGVDKIVAPCFGRGEYKKILGEATYYQSLESMYVPFMQTLEYAAAEYKSFADKVVEQDGVYNKIREKDRAVNKALKDLYDSI</sequence>
<protein>
    <submittedName>
        <fullName evidence="1">Uncharacterized protein</fullName>
    </submittedName>
</protein>
<dbReference type="RefSeq" id="WP_008753685.1">
    <property type="nucleotide sequence ID" value="NZ_AJGH01000054.1"/>
</dbReference>